<dbReference type="EMBL" id="CACVKT020007487">
    <property type="protein sequence ID" value="CAC5407988.1"/>
    <property type="molecule type" value="Genomic_DNA"/>
</dbReference>
<feature type="compositionally biased region" description="Polar residues" evidence="1">
    <location>
        <begin position="36"/>
        <end position="47"/>
    </location>
</feature>
<protein>
    <recommendedName>
        <fullName evidence="4">Retrotransposon gag domain-containing protein</fullName>
    </recommendedName>
</protein>
<dbReference type="PANTHER" id="PTHR33223">
    <property type="entry name" value="CCHC-TYPE DOMAIN-CONTAINING PROTEIN"/>
    <property type="match status" value="1"/>
</dbReference>
<evidence type="ECO:0000313" key="3">
    <source>
        <dbReference type="Proteomes" id="UP000507470"/>
    </source>
</evidence>
<proteinExistence type="predicted"/>
<dbReference type="Proteomes" id="UP000507470">
    <property type="component" value="Unassembled WGS sequence"/>
</dbReference>
<dbReference type="PANTHER" id="PTHR33223:SF6">
    <property type="entry name" value="CCHC-TYPE DOMAIN-CONTAINING PROTEIN"/>
    <property type="match status" value="1"/>
</dbReference>
<evidence type="ECO:0000256" key="1">
    <source>
        <dbReference type="SAM" id="MobiDB-lite"/>
    </source>
</evidence>
<feature type="compositionally biased region" description="Basic and acidic residues" evidence="1">
    <location>
        <begin position="8"/>
        <end position="17"/>
    </location>
</feature>
<keyword evidence="3" id="KW-1185">Reference proteome</keyword>
<sequence>MSYQLRNRTIEHSKMSDSESEVTIQNPPETEENSAEIHSQPTPTPATVNSEHFEALMNNISQMAKTFQHGSKSSTPGFSIDSFAGLPTEDANLWLDKFDAWIAFHGWNKENEKIASAMRLKLEGGALSWFNGLPNSVKRNSDQLFTKFKEHFSGLHPTWMLEQHLYERCMLPSESLEVYISDIEKRCSRLCKTDRETTTAFIRGLPGSLRVFVIQRDPKYFKDAVQSARLAQESMAGLTSTFEYGASNSVLNKLFDQEKAIKDLKDTISAMQISPPRINKNTSADISVANPSLISKLKNIGVRVKIDRSDKESILIANNEKVKIIGVISVNIVVGKDNAHVRFYLVPGLEPNIILERLLFDPRRQLVAQTDVTVPTRSEKLIVAKIKGTPLPDFILGISTESPVLASHSLLAAKSLSEVRNGTVAHGLCNLTDKPITIKKNSNVGKFVCLSDKDKVFIVNESKTTASQ</sequence>
<feature type="region of interest" description="Disordered" evidence="1">
    <location>
        <begin position="1"/>
        <end position="47"/>
    </location>
</feature>
<reference evidence="2 3" key="1">
    <citation type="submission" date="2020-06" db="EMBL/GenBank/DDBJ databases">
        <authorList>
            <person name="Li R."/>
            <person name="Bekaert M."/>
        </authorList>
    </citation>
    <scope>NUCLEOTIDE SEQUENCE [LARGE SCALE GENOMIC DNA]</scope>
    <source>
        <strain evidence="3">wild</strain>
    </source>
</reference>
<evidence type="ECO:0000313" key="2">
    <source>
        <dbReference type="EMBL" id="CAC5407988.1"/>
    </source>
</evidence>
<organism evidence="2 3">
    <name type="scientific">Mytilus coruscus</name>
    <name type="common">Sea mussel</name>
    <dbReference type="NCBI Taxonomy" id="42192"/>
    <lineage>
        <taxon>Eukaryota</taxon>
        <taxon>Metazoa</taxon>
        <taxon>Spiralia</taxon>
        <taxon>Lophotrochozoa</taxon>
        <taxon>Mollusca</taxon>
        <taxon>Bivalvia</taxon>
        <taxon>Autobranchia</taxon>
        <taxon>Pteriomorphia</taxon>
        <taxon>Mytilida</taxon>
        <taxon>Mytiloidea</taxon>
        <taxon>Mytilidae</taxon>
        <taxon>Mytilinae</taxon>
        <taxon>Mytilus</taxon>
    </lineage>
</organism>
<evidence type="ECO:0008006" key="4">
    <source>
        <dbReference type="Google" id="ProtNLM"/>
    </source>
</evidence>
<dbReference type="AlphaFoldDB" id="A0A6J8DH57"/>
<gene>
    <name evidence="2" type="ORF">MCOR_41418</name>
</gene>
<accession>A0A6J8DH57</accession>
<name>A0A6J8DH57_MYTCO</name>
<dbReference type="OrthoDB" id="6086417at2759"/>